<comment type="caution">
    <text evidence="2">The sequence shown here is derived from an EMBL/GenBank/DDBJ whole genome shotgun (WGS) entry which is preliminary data.</text>
</comment>
<keyword evidence="3" id="KW-1185">Reference proteome</keyword>
<organism evidence="2 3">
    <name type="scientific">Paraglomus brasilianum</name>
    <dbReference type="NCBI Taxonomy" id="144538"/>
    <lineage>
        <taxon>Eukaryota</taxon>
        <taxon>Fungi</taxon>
        <taxon>Fungi incertae sedis</taxon>
        <taxon>Mucoromycota</taxon>
        <taxon>Glomeromycotina</taxon>
        <taxon>Glomeromycetes</taxon>
        <taxon>Paraglomerales</taxon>
        <taxon>Paraglomeraceae</taxon>
        <taxon>Paraglomus</taxon>
    </lineage>
</organism>
<feature type="non-terminal residue" evidence="2">
    <location>
        <position position="327"/>
    </location>
</feature>
<gene>
    <name evidence="2" type="ORF">PBRASI_LOCUS8275</name>
</gene>
<feature type="compositionally biased region" description="Basic and acidic residues" evidence="1">
    <location>
        <begin position="288"/>
        <end position="320"/>
    </location>
</feature>
<feature type="region of interest" description="Disordered" evidence="1">
    <location>
        <begin position="219"/>
        <end position="327"/>
    </location>
</feature>
<dbReference type="AlphaFoldDB" id="A0A9N9CUY9"/>
<sequence length="327" mass="37914">KASEDSTSIEKNKQSPEVDTTKRTTLVEEARQCRDAFKQMKSAFEMALNSDRIVRYYATHSMELKALVHRAHELNLWENIDRHVNEDIYWDVREGEKKHGVDIIEIERIKEHFNDYQNALKDALRERTAKLFKFEKIYNVKSALEYVMKRFCSKNNIDFKLCGPFQDNILQLLLQQADFKDHLQDACRFNLVATRSKEKKEEFPYRMPYMSWWEEYYSSSSDEDTDDEDANTDDKDEDANTDDNDDDDDDDADADDDADDDTDDDADDDADTNTDDADDADDDADTNTDDKDTNTHTDDADDKDTNTHTDDTNDANDKDANTNTDDG</sequence>
<proteinExistence type="predicted"/>
<dbReference type="EMBL" id="CAJVPI010001443">
    <property type="protein sequence ID" value="CAG8612989.1"/>
    <property type="molecule type" value="Genomic_DNA"/>
</dbReference>
<feature type="region of interest" description="Disordered" evidence="1">
    <location>
        <begin position="1"/>
        <end position="23"/>
    </location>
</feature>
<dbReference type="Proteomes" id="UP000789739">
    <property type="component" value="Unassembled WGS sequence"/>
</dbReference>
<name>A0A9N9CUY9_9GLOM</name>
<accession>A0A9N9CUY9</accession>
<reference evidence="2" key="1">
    <citation type="submission" date="2021-06" db="EMBL/GenBank/DDBJ databases">
        <authorList>
            <person name="Kallberg Y."/>
            <person name="Tangrot J."/>
            <person name="Rosling A."/>
        </authorList>
    </citation>
    <scope>NUCLEOTIDE SEQUENCE</scope>
    <source>
        <strain evidence="2">BR232B</strain>
    </source>
</reference>
<feature type="compositionally biased region" description="Acidic residues" evidence="1">
    <location>
        <begin position="221"/>
        <end position="287"/>
    </location>
</feature>
<evidence type="ECO:0000313" key="2">
    <source>
        <dbReference type="EMBL" id="CAG8612989.1"/>
    </source>
</evidence>
<protein>
    <submittedName>
        <fullName evidence="2">8867_t:CDS:1</fullName>
    </submittedName>
</protein>
<evidence type="ECO:0000313" key="3">
    <source>
        <dbReference type="Proteomes" id="UP000789739"/>
    </source>
</evidence>
<evidence type="ECO:0000256" key="1">
    <source>
        <dbReference type="SAM" id="MobiDB-lite"/>
    </source>
</evidence>